<dbReference type="EMBL" id="KN832598">
    <property type="protein sequence ID" value="KII82914.1"/>
    <property type="molecule type" value="Genomic_DNA"/>
</dbReference>
<feature type="region of interest" description="Disordered" evidence="1">
    <location>
        <begin position="50"/>
        <end position="75"/>
    </location>
</feature>
<protein>
    <submittedName>
        <fullName evidence="2">Unplaced genomic scaffold PLICRscaffold_45, whole genome shotgun sequence</fullName>
    </submittedName>
</protein>
<dbReference type="AlphaFoldDB" id="A0A0C9T158"/>
<name>A0A0C9T158_PLICR</name>
<dbReference type="HOGENOM" id="CLU_1078165_0_0_1"/>
<organism evidence="2 3">
    <name type="scientific">Plicaturopsis crispa FD-325 SS-3</name>
    <dbReference type="NCBI Taxonomy" id="944288"/>
    <lineage>
        <taxon>Eukaryota</taxon>
        <taxon>Fungi</taxon>
        <taxon>Dikarya</taxon>
        <taxon>Basidiomycota</taxon>
        <taxon>Agaricomycotina</taxon>
        <taxon>Agaricomycetes</taxon>
        <taxon>Agaricomycetidae</taxon>
        <taxon>Amylocorticiales</taxon>
        <taxon>Amylocorticiaceae</taxon>
        <taxon>Plicatura</taxon>
        <taxon>Plicaturopsis crispa</taxon>
    </lineage>
</organism>
<evidence type="ECO:0000313" key="2">
    <source>
        <dbReference type="EMBL" id="KII82914.1"/>
    </source>
</evidence>
<proteinExistence type="predicted"/>
<reference evidence="2 3" key="1">
    <citation type="submission" date="2014-06" db="EMBL/GenBank/DDBJ databases">
        <title>Evolutionary Origins and Diversification of the Mycorrhizal Mutualists.</title>
        <authorList>
            <consortium name="DOE Joint Genome Institute"/>
            <consortium name="Mycorrhizal Genomics Consortium"/>
            <person name="Kohler A."/>
            <person name="Kuo A."/>
            <person name="Nagy L.G."/>
            <person name="Floudas D."/>
            <person name="Copeland A."/>
            <person name="Barry K.W."/>
            <person name="Cichocki N."/>
            <person name="Veneault-Fourrey C."/>
            <person name="LaButti K."/>
            <person name="Lindquist E.A."/>
            <person name="Lipzen A."/>
            <person name="Lundell T."/>
            <person name="Morin E."/>
            <person name="Murat C."/>
            <person name="Riley R."/>
            <person name="Ohm R."/>
            <person name="Sun H."/>
            <person name="Tunlid A."/>
            <person name="Henrissat B."/>
            <person name="Grigoriev I.V."/>
            <person name="Hibbett D.S."/>
            <person name="Martin F."/>
        </authorList>
    </citation>
    <scope>NUCLEOTIDE SEQUENCE [LARGE SCALE GENOMIC DNA]</scope>
    <source>
        <strain evidence="2 3">FD-325 SS-3</strain>
    </source>
</reference>
<sequence length="258" mass="26284">MTQDSNNGKGKAKDSGVAPPLSLVDLLAALNISVEDIAALVAPRLTTTTTTNTLAPSPAPPTEERVADVSPDAEGSHICPLSHGSGQSVGRLGGGAVYAGHRYRHGDVGAGAQDVCAGAKGVGAGAQDVCARAQGLGAGTWVRARKMWARARRAWARKRCGRGDVGAGAQEVCAGAKGVGGQAQRAWAHARGRGELGAGVKGVGVGKRVRARGVWARRREGADGEVGVGVTDGGAWLVVCLRKRIGQLKCMAERGMAE</sequence>
<accession>A0A0C9T158</accession>
<gene>
    <name evidence="2" type="ORF">PLICRDRAFT_127445</name>
</gene>
<dbReference type="Proteomes" id="UP000053263">
    <property type="component" value="Unassembled WGS sequence"/>
</dbReference>
<evidence type="ECO:0000256" key="1">
    <source>
        <dbReference type="SAM" id="MobiDB-lite"/>
    </source>
</evidence>
<keyword evidence="3" id="KW-1185">Reference proteome</keyword>
<evidence type="ECO:0000313" key="3">
    <source>
        <dbReference type="Proteomes" id="UP000053263"/>
    </source>
</evidence>